<sequence length="67" mass="7340">MKIMQGAYEPVDNPMYDASLLELLNTMLSYDPAHRPAANQIMAHVSVIPTLFSLYVDMGAILSPTGN</sequence>
<dbReference type="InterPro" id="IPR011009">
    <property type="entry name" value="Kinase-like_dom_sf"/>
</dbReference>
<gene>
    <name evidence="1" type="ORF">PR048_007396</name>
</gene>
<dbReference type="EMBL" id="JARBHB010000003">
    <property type="protein sequence ID" value="KAJ8887912.1"/>
    <property type="molecule type" value="Genomic_DNA"/>
</dbReference>
<reference evidence="1 2" key="1">
    <citation type="submission" date="2023-02" db="EMBL/GenBank/DDBJ databases">
        <title>LHISI_Scaffold_Assembly.</title>
        <authorList>
            <person name="Stuart O.P."/>
            <person name="Cleave R."/>
            <person name="Magrath M.J.L."/>
            <person name="Mikheyev A.S."/>
        </authorList>
    </citation>
    <scope>NUCLEOTIDE SEQUENCE [LARGE SCALE GENOMIC DNA]</scope>
    <source>
        <strain evidence="1">Daus_M_001</strain>
        <tissue evidence="1">Leg muscle</tissue>
    </source>
</reference>
<dbReference type="SUPFAM" id="SSF56112">
    <property type="entry name" value="Protein kinase-like (PK-like)"/>
    <property type="match status" value="1"/>
</dbReference>
<comment type="caution">
    <text evidence="1">The sequence shown here is derived from an EMBL/GenBank/DDBJ whole genome shotgun (WGS) entry which is preliminary data.</text>
</comment>
<dbReference type="Proteomes" id="UP001159363">
    <property type="component" value="Chromosome 3"/>
</dbReference>
<evidence type="ECO:0000313" key="1">
    <source>
        <dbReference type="EMBL" id="KAJ8887912.1"/>
    </source>
</evidence>
<evidence type="ECO:0000313" key="2">
    <source>
        <dbReference type="Proteomes" id="UP001159363"/>
    </source>
</evidence>
<dbReference type="Gene3D" id="1.10.510.10">
    <property type="entry name" value="Transferase(Phosphotransferase) domain 1"/>
    <property type="match status" value="1"/>
</dbReference>
<accession>A0ABQ9HU44</accession>
<proteinExistence type="predicted"/>
<keyword evidence="2" id="KW-1185">Reference proteome</keyword>
<organism evidence="1 2">
    <name type="scientific">Dryococelus australis</name>
    <dbReference type="NCBI Taxonomy" id="614101"/>
    <lineage>
        <taxon>Eukaryota</taxon>
        <taxon>Metazoa</taxon>
        <taxon>Ecdysozoa</taxon>
        <taxon>Arthropoda</taxon>
        <taxon>Hexapoda</taxon>
        <taxon>Insecta</taxon>
        <taxon>Pterygota</taxon>
        <taxon>Neoptera</taxon>
        <taxon>Polyneoptera</taxon>
        <taxon>Phasmatodea</taxon>
        <taxon>Verophasmatodea</taxon>
        <taxon>Anareolatae</taxon>
        <taxon>Phasmatidae</taxon>
        <taxon>Eurycanthinae</taxon>
        <taxon>Dryococelus</taxon>
    </lineage>
</organism>
<name>A0ABQ9HU44_9NEOP</name>
<protein>
    <submittedName>
        <fullName evidence="1">Uncharacterized protein</fullName>
    </submittedName>
</protein>